<gene>
    <name evidence="1" type="ORF">SDC9_161164</name>
</gene>
<comment type="caution">
    <text evidence="1">The sequence shown here is derived from an EMBL/GenBank/DDBJ whole genome shotgun (WGS) entry which is preliminary data.</text>
</comment>
<proteinExistence type="predicted"/>
<evidence type="ECO:0000313" key="1">
    <source>
        <dbReference type="EMBL" id="MPN13838.1"/>
    </source>
</evidence>
<accession>A0A645FHF5</accession>
<reference evidence="1" key="1">
    <citation type="submission" date="2019-08" db="EMBL/GenBank/DDBJ databases">
        <authorList>
            <person name="Kucharzyk K."/>
            <person name="Murdoch R.W."/>
            <person name="Higgins S."/>
            <person name="Loffler F."/>
        </authorList>
    </citation>
    <scope>NUCLEOTIDE SEQUENCE</scope>
</reference>
<dbReference type="EMBL" id="VSSQ01060395">
    <property type="protein sequence ID" value="MPN13838.1"/>
    <property type="molecule type" value="Genomic_DNA"/>
</dbReference>
<protein>
    <submittedName>
        <fullName evidence="1">Uncharacterized protein</fullName>
    </submittedName>
</protein>
<name>A0A645FHF5_9ZZZZ</name>
<dbReference type="AlphaFoldDB" id="A0A645FHF5"/>
<sequence>MVNKNSPLDDVTRCKDQIDSITDKVHNLGMDVDFKQTSDVHVNNKGEKIPACISAEIKPYMLSKSYHFSSNNSTVLAEVWGTNITTAEFMEKVYPGSLEVLPEDIVERLKKEPMTWPDPQKIQPGEKRIGAIKFTWLNYFSANPIKIHDLQYNSKI</sequence>
<organism evidence="1">
    <name type="scientific">bioreactor metagenome</name>
    <dbReference type="NCBI Taxonomy" id="1076179"/>
    <lineage>
        <taxon>unclassified sequences</taxon>
        <taxon>metagenomes</taxon>
        <taxon>ecological metagenomes</taxon>
    </lineage>
</organism>